<feature type="transmembrane region" description="Helical" evidence="1">
    <location>
        <begin position="128"/>
        <end position="144"/>
    </location>
</feature>
<evidence type="ECO:0000313" key="2">
    <source>
        <dbReference type="EMBL" id="GAA4021105.1"/>
    </source>
</evidence>
<keyword evidence="1" id="KW-1133">Transmembrane helix</keyword>
<evidence type="ECO:0000256" key="1">
    <source>
        <dbReference type="SAM" id="Phobius"/>
    </source>
</evidence>
<feature type="transmembrane region" description="Helical" evidence="1">
    <location>
        <begin position="173"/>
        <end position="190"/>
    </location>
</feature>
<feature type="transmembrane region" description="Helical" evidence="1">
    <location>
        <begin position="150"/>
        <end position="166"/>
    </location>
</feature>
<gene>
    <name evidence="2" type="ORF">GCM10022409_00890</name>
</gene>
<feature type="transmembrane region" description="Helical" evidence="1">
    <location>
        <begin position="96"/>
        <end position="116"/>
    </location>
</feature>
<keyword evidence="1" id="KW-0472">Membrane</keyword>
<protein>
    <recommendedName>
        <fullName evidence="4">Glycosyltransferase RgtA/B/C/D-like domain-containing protein</fullName>
    </recommendedName>
</protein>
<feature type="transmembrane region" description="Helical" evidence="1">
    <location>
        <begin position="196"/>
        <end position="213"/>
    </location>
</feature>
<reference evidence="3" key="1">
    <citation type="journal article" date="2019" name="Int. J. Syst. Evol. Microbiol.">
        <title>The Global Catalogue of Microorganisms (GCM) 10K type strain sequencing project: providing services to taxonomists for standard genome sequencing and annotation.</title>
        <authorList>
            <consortium name="The Broad Institute Genomics Platform"/>
            <consortium name="The Broad Institute Genome Sequencing Center for Infectious Disease"/>
            <person name="Wu L."/>
            <person name="Ma J."/>
        </authorList>
    </citation>
    <scope>NUCLEOTIDE SEQUENCE [LARGE SCALE GENOMIC DNA]</scope>
    <source>
        <strain evidence="3">JCM 17225</strain>
    </source>
</reference>
<name>A0ABP7T4U4_9BACT</name>
<proteinExistence type="predicted"/>
<organism evidence="2 3">
    <name type="scientific">Hymenobacter glaciei</name>
    <dbReference type="NCBI Taxonomy" id="877209"/>
    <lineage>
        <taxon>Bacteria</taxon>
        <taxon>Pseudomonadati</taxon>
        <taxon>Bacteroidota</taxon>
        <taxon>Cytophagia</taxon>
        <taxon>Cytophagales</taxon>
        <taxon>Hymenobacteraceae</taxon>
        <taxon>Hymenobacter</taxon>
    </lineage>
</organism>
<dbReference type="RefSeq" id="WP_345049036.1">
    <property type="nucleotide sequence ID" value="NZ_BAABDK010000001.1"/>
</dbReference>
<evidence type="ECO:0008006" key="4">
    <source>
        <dbReference type="Google" id="ProtNLM"/>
    </source>
</evidence>
<sequence length="358" mass="39370">MNTTRKEWLFFGCACCVKLLLTFLIHPGLASGTATTTGIFAVRGGDTFSYLDPIENLIRYGTYAQDLGRLETYAGRMPGYGIVYGALRLGFGPGGAADGVVLLQILLSLCALYCLGQLAQAATQRRTAFQWTVLLFAANTFTTVFDIRLLTESFAISTLIIGIYAFHRAQRQASAGWLLCTGGFLIWMIFLRPFLAPVLGLAAGWYWGQALLLGLRRVPARLARYMLRGTLLFLPLLIADAAWMARNWPWYHSLVPLQSNTWAGYKNAPGLLELNGFMGAIGEEHAWWNEASDMAWFYKPMADPAPNFRGEASKFAPPAYTYDSLLLVRRNLGVAQDSTQLPSIRAAAAAKASRALVA</sequence>
<dbReference type="EMBL" id="BAABDK010000001">
    <property type="protein sequence ID" value="GAA4021105.1"/>
    <property type="molecule type" value="Genomic_DNA"/>
</dbReference>
<evidence type="ECO:0000313" key="3">
    <source>
        <dbReference type="Proteomes" id="UP001501469"/>
    </source>
</evidence>
<keyword evidence="1" id="KW-0812">Transmembrane</keyword>
<keyword evidence="3" id="KW-1185">Reference proteome</keyword>
<dbReference type="Proteomes" id="UP001501469">
    <property type="component" value="Unassembled WGS sequence"/>
</dbReference>
<comment type="caution">
    <text evidence="2">The sequence shown here is derived from an EMBL/GenBank/DDBJ whole genome shotgun (WGS) entry which is preliminary data.</text>
</comment>
<accession>A0ABP7T4U4</accession>